<feature type="transmembrane region" description="Helical" evidence="1">
    <location>
        <begin position="20"/>
        <end position="37"/>
    </location>
</feature>
<proteinExistence type="predicted"/>
<feature type="transmembrane region" description="Helical" evidence="1">
    <location>
        <begin position="43"/>
        <end position="61"/>
    </location>
</feature>
<protein>
    <submittedName>
        <fullName evidence="2">Uncharacterized protein</fullName>
    </submittedName>
</protein>
<evidence type="ECO:0000256" key="1">
    <source>
        <dbReference type="SAM" id="Phobius"/>
    </source>
</evidence>
<gene>
    <name evidence="2" type="ORF">SAMN05421638_1107</name>
</gene>
<dbReference type="EMBL" id="FORQ01000001">
    <property type="protein sequence ID" value="SFI77862.1"/>
    <property type="molecule type" value="Genomic_DNA"/>
</dbReference>
<reference evidence="3" key="1">
    <citation type="submission" date="2016-10" db="EMBL/GenBank/DDBJ databases">
        <authorList>
            <person name="Varghese N."/>
            <person name="Submissions S."/>
        </authorList>
    </citation>
    <scope>NUCLEOTIDE SEQUENCE [LARGE SCALE GENOMIC DNA]</scope>
    <source>
        <strain evidence="3">DSM 22251</strain>
    </source>
</reference>
<evidence type="ECO:0000313" key="2">
    <source>
        <dbReference type="EMBL" id="SFI77862.1"/>
    </source>
</evidence>
<sequence>MKKIKFYLILFFKNEKLVGFCEILIFIIVIITAIIWWKDDSPGLEPFTIILSAIGLIIDVTKRIITKPKFPKLTFTEYSSNTSRESIFFIGATLTSLKDAKKAARENNKGIFLVIYDKEHKTNSQLNYSLGCFTSYELTKRLINENFIQIILPSDEPAIQKYIPDNYHMENCLLVVLDRQDRVIRSEGVYANSDEGLKRIREDISKLQ</sequence>
<dbReference type="AlphaFoldDB" id="A0A1I3KZB7"/>
<keyword evidence="1" id="KW-1133">Transmembrane helix</keyword>
<evidence type="ECO:0000313" key="3">
    <source>
        <dbReference type="Proteomes" id="UP000242560"/>
    </source>
</evidence>
<keyword evidence="1" id="KW-0812">Transmembrane</keyword>
<organism evidence="2 3">
    <name type="scientific">Kaistella treverensis</name>
    <dbReference type="NCBI Taxonomy" id="631455"/>
    <lineage>
        <taxon>Bacteria</taxon>
        <taxon>Pseudomonadati</taxon>
        <taxon>Bacteroidota</taxon>
        <taxon>Flavobacteriia</taxon>
        <taxon>Flavobacteriales</taxon>
        <taxon>Weeksellaceae</taxon>
        <taxon>Chryseobacterium group</taxon>
        <taxon>Kaistella</taxon>
    </lineage>
</organism>
<name>A0A1I3KZB7_9FLAO</name>
<keyword evidence="1" id="KW-0472">Membrane</keyword>
<dbReference type="RefSeq" id="WP_089819297.1">
    <property type="nucleotide sequence ID" value="NZ_FORQ01000001.1"/>
</dbReference>
<accession>A0A1I3KZB7</accession>
<keyword evidence="3" id="KW-1185">Reference proteome</keyword>
<dbReference type="Proteomes" id="UP000242560">
    <property type="component" value="Unassembled WGS sequence"/>
</dbReference>